<dbReference type="Proteomes" id="UP000554965">
    <property type="component" value="Unassembled WGS sequence"/>
</dbReference>
<protein>
    <submittedName>
        <fullName evidence="2">Uncharacterized protein</fullName>
    </submittedName>
</protein>
<accession>A0A7Z7NAS6</accession>
<proteinExistence type="predicted"/>
<dbReference type="AlphaFoldDB" id="A0A7Z7NAS6"/>
<dbReference type="EMBL" id="OCTY01000002">
    <property type="protein sequence ID" value="SOJ56154.1"/>
    <property type="molecule type" value="Genomic_DNA"/>
</dbReference>
<evidence type="ECO:0000256" key="1">
    <source>
        <dbReference type="SAM" id="MobiDB-lite"/>
    </source>
</evidence>
<evidence type="ECO:0000313" key="2">
    <source>
        <dbReference type="EMBL" id="SOJ56154.1"/>
    </source>
</evidence>
<sequence>MGGYLGDDGVFENTSGMNDGAEPVWGRDIGQQHGEFGGVAGIAGGDGDVSTEAREVLVQFGGARGVGAATRDQQ</sequence>
<name>A0A7Z7NAS6_9MYCO</name>
<keyword evidence="3" id="KW-1185">Reference proteome</keyword>
<comment type="caution">
    <text evidence="2">The sequence shown here is derived from an EMBL/GenBank/DDBJ whole genome shotgun (WGS) entry which is preliminary data.</text>
</comment>
<gene>
    <name evidence="2" type="ORF">MSIMFB_03629</name>
</gene>
<organism evidence="2 3">
    <name type="scientific">Mycobacterium simulans</name>
    <dbReference type="NCBI Taxonomy" id="627089"/>
    <lineage>
        <taxon>Bacteria</taxon>
        <taxon>Bacillati</taxon>
        <taxon>Actinomycetota</taxon>
        <taxon>Actinomycetes</taxon>
        <taxon>Mycobacteriales</taxon>
        <taxon>Mycobacteriaceae</taxon>
        <taxon>Mycobacterium</taxon>
    </lineage>
</organism>
<reference evidence="2 3" key="1">
    <citation type="submission" date="2017-10" db="EMBL/GenBank/DDBJ databases">
        <authorList>
            <consortium name="Urmite Genomes"/>
        </authorList>
    </citation>
    <scope>NUCLEOTIDE SEQUENCE [LARGE SCALE GENOMIC DNA]</scope>
    <source>
        <strain evidence="2 3">FB-527</strain>
    </source>
</reference>
<feature type="region of interest" description="Disordered" evidence="1">
    <location>
        <begin position="1"/>
        <end position="23"/>
    </location>
</feature>
<evidence type="ECO:0000313" key="3">
    <source>
        <dbReference type="Proteomes" id="UP000554965"/>
    </source>
</evidence>